<dbReference type="Proteomes" id="UP000237144">
    <property type="component" value="Unassembled WGS sequence"/>
</dbReference>
<evidence type="ECO:0000256" key="3">
    <source>
        <dbReference type="SAM" id="Phobius"/>
    </source>
</evidence>
<dbReference type="PANTHER" id="PTHR10963:SF55">
    <property type="entry name" value="GLYCOSIDE HYDROLASE FAMILY 16 PROTEIN"/>
    <property type="match status" value="1"/>
</dbReference>
<feature type="domain" description="GH16" evidence="4">
    <location>
        <begin position="159"/>
        <end position="524"/>
    </location>
</feature>
<feature type="compositionally biased region" description="Basic and acidic residues" evidence="2">
    <location>
        <begin position="38"/>
        <end position="50"/>
    </location>
</feature>
<keyword evidence="3" id="KW-1133">Transmembrane helix</keyword>
<evidence type="ECO:0000256" key="2">
    <source>
        <dbReference type="SAM" id="MobiDB-lite"/>
    </source>
</evidence>
<dbReference type="AlphaFoldDB" id="A0A2S5B129"/>
<dbReference type="PANTHER" id="PTHR10963">
    <property type="entry name" value="GLYCOSYL HYDROLASE-RELATED"/>
    <property type="match status" value="1"/>
</dbReference>
<dbReference type="EMBL" id="PJQD01000116">
    <property type="protein sequence ID" value="POY70488.1"/>
    <property type="molecule type" value="Genomic_DNA"/>
</dbReference>
<gene>
    <name evidence="5" type="ORF">BMF94_6556</name>
</gene>
<feature type="region of interest" description="Disordered" evidence="2">
    <location>
        <begin position="21"/>
        <end position="57"/>
    </location>
</feature>
<feature type="transmembrane region" description="Helical" evidence="3">
    <location>
        <begin position="136"/>
        <end position="159"/>
    </location>
</feature>
<dbReference type="PROSITE" id="PS51762">
    <property type="entry name" value="GH16_2"/>
    <property type="match status" value="1"/>
</dbReference>
<evidence type="ECO:0000313" key="6">
    <source>
        <dbReference type="Proteomes" id="UP000237144"/>
    </source>
</evidence>
<protein>
    <recommendedName>
        <fullName evidence="4">GH16 domain-containing protein</fullName>
    </recommendedName>
</protein>
<keyword evidence="3" id="KW-0472">Membrane</keyword>
<dbReference type="InterPro" id="IPR000757">
    <property type="entry name" value="Beta-glucanase-like"/>
</dbReference>
<dbReference type="SUPFAM" id="SSF49899">
    <property type="entry name" value="Concanavalin A-like lectins/glucanases"/>
    <property type="match status" value="1"/>
</dbReference>
<evidence type="ECO:0000313" key="5">
    <source>
        <dbReference type="EMBL" id="POY70488.1"/>
    </source>
</evidence>
<keyword evidence="3" id="KW-0812">Transmembrane</keyword>
<proteinExistence type="inferred from homology"/>
<dbReference type="GO" id="GO:0004553">
    <property type="term" value="F:hydrolase activity, hydrolyzing O-glycosyl compounds"/>
    <property type="evidence" value="ECO:0007669"/>
    <property type="project" value="InterPro"/>
</dbReference>
<accession>A0A2S5B129</accession>
<dbReference type="Gene3D" id="2.60.120.200">
    <property type="match status" value="1"/>
</dbReference>
<dbReference type="InterPro" id="IPR013320">
    <property type="entry name" value="ConA-like_dom_sf"/>
</dbReference>
<dbReference type="InterPro" id="IPR050546">
    <property type="entry name" value="Glycosyl_Hydrlase_16"/>
</dbReference>
<name>A0A2S5B129_9BASI</name>
<sequence>MANQPEITVIDDTTRMIAPVLLSGRDRAESTSSGGSDDSIKELPDSRDRPSASWADSGTVMQQPALTYHQGPSVTTIASSDDADLVPYVGYTPAPPVATRKRFRAPQKSTMLDRSVGNPKPWMKGRKTISRDKKSYFTTLFGISLGLAGGIGAILHSALTVGHDKYDLVFADEFEGDSLNQTHWRVEERVGGDESSDFNWFTNHNSYVADGNLWIVPSLTNETLLPTDYALMNSTFLQLGSSCSSPHTADCFIAADVENNQTLVVPPIQSAMISTRDKVAIQYGRVVMRARMPTGVLTFERISDWLWPQISLVPQDDAYGEYPASGLISVFESRGNKAPHRLDQLNNEMICGLHWGPANAPSFDRFYLTQGLYKVYRNFFNEDYYDFGIDWTPTSVTMWVKSRVRIAFRYGFGSGKTFWKLGEFGYSFGNGTLISNPWAGSENQHIAPFDKPFYLRMAVLTGGTDGYWMDNLPNKPWRNTDARPQAMSRFWAWADVWLPTWPSGDKIRERGLAIDRVEVYQRRD</sequence>
<dbReference type="STRING" id="741276.A0A2S5B129"/>
<evidence type="ECO:0000259" key="4">
    <source>
        <dbReference type="PROSITE" id="PS51762"/>
    </source>
</evidence>
<dbReference type="OrthoDB" id="4781at2759"/>
<reference evidence="5 6" key="1">
    <citation type="journal article" date="2018" name="Front. Microbiol.">
        <title>Prospects for Fungal Bioremediation of Acidic Radioactive Waste Sites: Characterization and Genome Sequence of Rhodotorula taiwanensis MD1149.</title>
        <authorList>
            <person name="Tkavc R."/>
            <person name="Matrosova V.Y."/>
            <person name="Grichenko O.E."/>
            <person name="Gostincar C."/>
            <person name="Volpe R.P."/>
            <person name="Klimenkova P."/>
            <person name="Gaidamakova E.K."/>
            <person name="Zhou C.E."/>
            <person name="Stewart B.J."/>
            <person name="Lyman M.G."/>
            <person name="Malfatti S.A."/>
            <person name="Rubinfeld B."/>
            <person name="Courtot M."/>
            <person name="Singh J."/>
            <person name="Dalgard C.L."/>
            <person name="Hamilton T."/>
            <person name="Frey K.G."/>
            <person name="Gunde-Cimerman N."/>
            <person name="Dugan L."/>
            <person name="Daly M.J."/>
        </authorList>
    </citation>
    <scope>NUCLEOTIDE SEQUENCE [LARGE SCALE GENOMIC DNA]</scope>
    <source>
        <strain evidence="5 6">MD1149</strain>
    </source>
</reference>
<evidence type="ECO:0000256" key="1">
    <source>
        <dbReference type="ARBA" id="ARBA00006865"/>
    </source>
</evidence>
<dbReference type="GO" id="GO:0005975">
    <property type="term" value="P:carbohydrate metabolic process"/>
    <property type="evidence" value="ECO:0007669"/>
    <property type="project" value="InterPro"/>
</dbReference>
<organism evidence="5 6">
    <name type="scientific">Rhodotorula taiwanensis</name>
    <dbReference type="NCBI Taxonomy" id="741276"/>
    <lineage>
        <taxon>Eukaryota</taxon>
        <taxon>Fungi</taxon>
        <taxon>Dikarya</taxon>
        <taxon>Basidiomycota</taxon>
        <taxon>Pucciniomycotina</taxon>
        <taxon>Microbotryomycetes</taxon>
        <taxon>Sporidiobolales</taxon>
        <taxon>Sporidiobolaceae</taxon>
        <taxon>Rhodotorula</taxon>
    </lineage>
</organism>
<keyword evidence="6" id="KW-1185">Reference proteome</keyword>
<comment type="similarity">
    <text evidence="1">Belongs to the glycosyl hydrolase 16 family.</text>
</comment>
<comment type="caution">
    <text evidence="5">The sequence shown here is derived from an EMBL/GenBank/DDBJ whole genome shotgun (WGS) entry which is preliminary data.</text>
</comment>